<sequence>MFPNGLLLTATMSSFAPKPGCPMCSIVSKSVAPPNSPRSPSFSASNEPELLWHDDNFTAYREKANPVSSKGHIVVAFNLHVPSIYTLSSTDLPLLVNVRNLATRLLTSLLPPSSPIVTPMASTSAPLNNPTAQFRIGFITPPLWDPKIPVTDHLHAHAYIGPGDLMGWYRKMVFGPVSWYAIDDLIAEIRESVSNNRIKSGYENRARAPIDMVPDAGAASGTADGIETSEPGLANSDVDLEGGQATPTALVTPRAATSLAPPSSIPSIRV</sequence>
<dbReference type="InterPro" id="IPR036265">
    <property type="entry name" value="HIT-like_sf"/>
</dbReference>
<feature type="region of interest" description="Disordered" evidence="1">
    <location>
        <begin position="213"/>
        <end position="270"/>
    </location>
</feature>
<dbReference type="EMBL" id="JARJCM010000012">
    <property type="protein sequence ID" value="KAJ7042567.1"/>
    <property type="molecule type" value="Genomic_DNA"/>
</dbReference>
<dbReference type="Gene3D" id="3.30.428.10">
    <property type="entry name" value="HIT-like"/>
    <property type="match status" value="1"/>
</dbReference>
<organism evidence="2 3">
    <name type="scientific">Mycena alexandri</name>
    <dbReference type="NCBI Taxonomy" id="1745969"/>
    <lineage>
        <taxon>Eukaryota</taxon>
        <taxon>Fungi</taxon>
        <taxon>Dikarya</taxon>
        <taxon>Basidiomycota</taxon>
        <taxon>Agaricomycotina</taxon>
        <taxon>Agaricomycetes</taxon>
        <taxon>Agaricomycetidae</taxon>
        <taxon>Agaricales</taxon>
        <taxon>Marasmiineae</taxon>
        <taxon>Mycenaceae</taxon>
        <taxon>Mycena</taxon>
    </lineage>
</organism>
<protein>
    <submittedName>
        <fullName evidence="2">Uncharacterized protein</fullName>
    </submittedName>
</protein>
<name>A0AAD6TEN3_9AGAR</name>
<evidence type="ECO:0000313" key="2">
    <source>
        <dbReference type="EMBL" id="KAJ7042567.1"/>
    </source>
</evidence>
<dbReference type="AlphaFoldDB" id="A0AAD6TEN3"/>
<evidence type="ECO:0000256" key="1">
    <source>
        <dbReference type="SAM" id="MobiDB-lite"/>
    </source>
</evidence>
<dbReference type="Proteomes" id="UP001218188">
    <property type="component" value="Unassembled WGS sequence"/>
</dbReference>
<accession>A0AAD6TEN3</accession>
<reference evidence="2" key="1">
    <citation type="submission" date="2023-03" db="EMBL/GenBank/DDBJ databases">
        <title>Massive genome expansion in bonnet fungi (Mycena s.s.) driven by repeated elements and novel gene families across ecological guilds.</title>
        <authorList>
            <consortium name="Lawrence Berkeley National Laboratory"/>
            <person name="Harder C.B."/>
            <person name="Miyauchi S."/>
            <person name="Viragh M."/>
            <person name="Kuo A."/>
            <person name="Thoen E."/>
            <person name="Andreopoulos B."/>
            <person name="Lu D."/>
            <person name="Skrede I."/>
            <person name="Drula E."/>
            <person name="Henrissat B."/>
            <person name="Morin E."/>
            <person name="Kohler A."/>
            <person name="Barry K."/>
            <person name="LaButti K."/>
            <person name="Morin E."/>
            <person name="Salamov A."/>
            <person name="Lipzen A."/>
            <person name="Mereny Z."/>
            <person name="Hegedus B."/>
            <person name="Baldrian P."/>
            <person name="Stursova M."/>
            <person name="Weitz H."/>
            <person name="Taylor A."/>
            <person name="Grigoriev I.V."/>
            <person name="Nagy L.G."/>
            <person name="Martin F."/>
            <person name="Kauserud H."/>
        </authorList>
    </citation>
    <scope>NUCLEOTIDE SEQUENCE</scope>
    <source>
        <strain evidence="2">CBHHK200</strain>
    </source>
</reference>
<gene>
    <name evidence="2" type="ORF">C8F04DRAFT_1076343</name>
</gene>
<keyword evidence="3" id="KW-1185">Reference proteome</keyword>
<dbReference type="SUPFAM" id="SSF54197">
    <property type="entry name" value="HIT-like"/>
    <property type="match status" value="1"/>
</dbReference>
<comment type="caution">
    <text evidence="2">The sequence shown here is derived from an EMBL/GenBank/DDBJ whole genome shotgun (WGS) entry which is preliminary data.</text>
</comment>
<evidence type="ECO:0000313" key="3">
    <source>
        <dbReference type="Proteomes" id="UP001218188"/>
    </source>
</evidence>
<proteinExistence type="predicted"/>